<proteinExistence type="predicted"/>
<organism evidence="1">
    <name type="scientific">Ditylum brightwellii</name>
    <dbReference type="NCBI Taxonomy" id="49249"/>
    <lineage>
        <taxon>Eukaryota</taxon>
        <taxon>Sar</taxon>
        <taxon>Stramenopiles</taxon>
        <taxon>Ochrophyta</taxon>
        <taxon>Bacillariophyta</taxon>
        <taxon>Mediophyceae</taxon>
        <taxon>Lithodesmiophycidae</taxon>
        <taxon>Lithodesmiales</taxon>
        <taxon>Lithodesmiaceae</taxon>
        <taxon>Ditylum</taxon>
    </lineage>
</organism>
<protein>
    <submittedName>
        <fullName evidence="1">Uncharacterized protein</fullName>
    </submittedName>
</protein>
<name>A0A7S4QMV5_9STRA</name>
<evidence type="ECO:0000313" key="1">
    <source>
        <dbReference type="EMBL" id="CAE4588415.1"/>
    </source>
</evidence>
<dbReference type="AlphaFoldDB" id="A0A7S4QMV5"/>
<gene>
    <name evidence="1" type="ORF">DBRI00130_LOCUS5124</name>
</gene>
<sequence length="154" mass="17326">MRWLGVKCWKRHPAVLGAVTLKPGTKIIVLWQGAGWCVGSVRRFYAPGSRGANAGWNIELLYSDGQSADHALSLHRYRIGPKVPNPHRQERQIGWNRPRLRRCLSVSRPKPCHRIQRDDSPPIQTSQCLACCKAHSGVCTCTPPRSIGKQSRNR</sequence>
<dbReference type="EMBL" id="HBNS01006339">
    <property type="protein sequence ID" value="CAE4588415.1"/>
    <property type="molecule type" value="Transcribed_RNA"/>
</dbReference>
<accession>A0A7S4QMV5</accession>
<reference evidence="1" key="1">
    <citation type="submission" date="2021-01" db="EMBL/GenBank/DDBJ databases">
        <authorList>
            <person name="Corre E."/>
            <person name="Pelletier E."/>
            <person name="Niang G."/>
            <person name="Scheremetjew M."/>
            <person name="Finn R."/>
            <person name="Kale V."/>
            <person name="Holt S."/>
            <person name="Cochrane G."/>
            <person name="Meng A."/>
            <person name="Brown T."/>
            <person name="Cohen L."/>
        </authorList>
    </citation>
    <scope>NUCLEOTIDE SEQUENCE</scope>
    <source>
        <strain evidence="1">GSO104</strain>
    </source>
</reference>